<feature type="transmembrane region" description="Helical" evidence="3">
    <location>
        <begin position="71"/>
        <end position="91"/>
    </location>
</feature>
<dbReference type="PIRSF" id="PIRSF029218">
    <property type="entry name" value="ParE"/>
    <property type="match status" value="1"/>
</dbReference>
<keyword evidence="3" id="KW-0812">Transmembrane</keyword>
<sequence length="101" mass="11819">MTRYQFTIQARQDLIQIRRFTLEHWGSKHSISYLEELKRTVELLSDMPLMGKNCSDDLGKDIYRFLCGSHAIYYFTISGSIIVIAILHQSMVPENHLTNRL</sequence>
<protein>
    <recommendedName>
        <fullName evidence="2">Toxin</fullName>
    </recommendedName>
</protein>
<keyword evidence="1" id="KW-1277">Toxin-antitoxin system</keyword>
<dbReference type="InterPro" id="IPR007712">
    <property type="entry name" value="RelE/ParE_toxin"/>
</dbReference>
<dbReference type="InterPro" id="IPR028344">
    <property type="entry name" value="ParE1/4"/>
</dbReference>
<comment type="caution">
    <text evidence="4">The sequence shown here is derived from an EMBL/GenBank/DDBJ whole genome shotgun (WGS) entry which is preliminary data.</text>
</comment>
<dbReference type="STRING" id="466.Lmac_1764"/>
<keyword evidence="5" id="KW-1185">Reference proteome</keyword>
<dbReference type="PATRIC" id="fig|466.6.peg.1854"/>
<dbReference type="Pfam" id="PF05016">
    <property type="entry name" value="ParE_toxin"/>
    <property type="match status" value="1"/>
</dbReference>
<keyword evidence="3" id="KW-1133">Transmembrane helix</keyword>
<reference evidence="4 5" key="1">
    <citation type="submission" date="2015-11" db="EMBL/GenBank/DDBJ databases">
        <title>Genomic analysis of 38 Legionella species identifies large and diverse effector repertoires.</title>
        <authorList>
            <person name="Burstein D."/>
            <person name="Amaro F."/>
            <person name="Zusman T."/>
            <person name="Lifshitz Z."/>
            <person name="Cohen O."/>
            <person name="Gilbert J.A."/>
            <person name="Pupko T."/>
            <person name="Shuman H.A."/>
            <person name="Segal G."/>
        </authorList>
    </citation>
    <scope>NUCLEOTIDE SEQUENCE [LARGE SCALE GENOMIC DNA]</scope>
    <source>
        <strain evidence="4 5">PX-1-G2-E2</strain>
    </source>
</reference>
<dbReference type="InterPro" id="IPR035093">
    <property type="entry name" value="RelE/ParE_toxin_dom_sf"/>
</dbReference>
<dbReference type="Proteomes" id="UP000054908">
    <property type="component" value="Unassembled WGS sequence"/>
</dbReference>
<dbReference type="AlphaFoldDB" id="A0A0W0W164"/>
<name>A0A0W0W164_9GAMM</name>
<organism evidence="4 5">
    <name type="scientific">Legionella maceachernii</name>
    <dbReference type="NCBI Taxonomy" id="466"/>
    <lineage>
        <taxon>Bacteria</taxon>
        <taxon>Pseudomonadati</taxon>
        <taxon>Pseudomonadota</taxon>
        <taxon>Gammaproteobacteria</taxon>
        <taxon>Legionellales</taxon>
        <taxon>Legionellaceae</taxon>
        <taxon>Legionella</taxon>
    </lineage>
</organism>
<evidence type="ECO:0000256" key="3">
    <source>
        <dbReference type="SAM" id="Phobius"/>
    </source>
</evidence>
<gene>
    <name evidence="4" type="ORF">Lmac_1764</name>
</gene>
<comment type="similarity">
    <text evidence="2">Belongs to the RelE toxin family.</text>
</comment>
<evidence type="ECO:0000313" key="4">
    <source>
        <dbReference type="EMBL" id="KTD25993.1"/>
    </source>
</evidence>
<keyword evidence="3" id="KW-0472">Membrane</keyword>
<accession>A0A0W0W164</accession>
<evidence type="ECO:0000313" key="5">
    <source>
        <dbReference type="Proteomes" id="UP000054908"/>
    </source>
</evidence>
<evidence type="ECO:0000256" key="2">
    <source>
        <dbReference type="PIRNR" id="PIRNR029218"/>
    </source>
</evidence>
<evidence type="ECO:0000256" key="1">
    <source>
        <dbReference type="ARBA" id="ARBA00022649"/>
    </source>
</evidence>
<dbReference type="RefSeq" id="WP_058452513.1">
    <property type="nucleotide sequence ID" value="NZ_CAAAIB010000004.1"/>
</dbReference>
<dbReference type="EMBL" id="LNYL01000042">
    <property type="protein sequence ID" value="KTD25993.1"/>
    <property type="molecule type" value="Genomic_DNA"/>
</dbReference>
<proteinExistence type="inferred from homology"/>
<dbReference type="OrthoDB" id="516834at2"/>
<dbReference type="Gene3D" id="3.30.2310.20">
    <property type="entry name" value="RelE-like"/>
    <property type="match status" value="1"/>
</dbReference>